<dbReference type="EMBL" id="JAGSPA010000005">
    <property type="protein sequence ID" value="MBV7257794.1"/>
    <property type="molecule type" value="Genomic_DNA"/>
</dbReference>
<comment type="caution">
    <text evidence="1">The sequence shown here is derived from an EMBL/GenBank/DDBJ whole genome shotgun (WGS) entry which is preliminary data.</text>
</comment>
<proteinExistence type="predicted"/>
<protein>
    <submittedName>
        <fullName evidence="1">Uncharacterized protein</fullName>
    </submittedName>
</protein>
<dbReference type="RefSeq" id="WP_218446643.1">
    <property type="nucleotide sequence ID" value="NZ_JAGSPA010000005.1"/>
</dbReference>
<dbReference type="Proteomes" id="UP000722336">
    <property type="component" value="Unassembled WGS sequence"/>
</dbReference>
<gene>
    <name evidence="1" type="ORF">KCG44_13490</name>
</gene>
<sequence>MQTQIIRQSPISANADPVAAIETLARDVMRPWTDAFDSWRGGVEDMIARRTGTTRRTRNANGCACEDDCQTDDCGCTCCVADSDLVIEARVGEQRVIPIIIENKWRRKRDIEVQLSDWACGDSKLKIEGRIADPLKFTIEPCGEHKLMLVVSIAGIASLNDSTGTTARLPEDVESCVVCYADLRMKGCDVRPIRIAVAVLPCECGAYRVDCCQACC</sequence>
<name>A0ABS6SHA4_9SPHN</name>
<organism evidence="1 2">
    <name type="scientific">Pacificimonas pallii</name>
    <dbReference type="NCBI Taxonomy" id="2827236"/>
    <lineage>
        <taxon>Bacteria</taxon>
        <taxon>Pseudomonadati</taxon>
        <taxon>Pseudomonadota</taxon>
        <taxon>Alphaproteobacteria</taxon>
        <taxon>Sphingomonadales</taxon>
        <taxon>Sphingosinicellaceae</taxon>
        <taxon>Pacificimonas</taxon>
    </lineage>
</organism>
<keyword evidence="2" id="KW-1185">Reference proteome</keyword>
<evidence type="ECO:0000313" key="2">
    <source>
        <dbReference type="Proteomes" id="UP000722336"/>
    </source>
</evidence>
<evidence type="ECO:0000313" key="1">
    <source>
        <dbReference type="EMBL" id="MBV7257794.1"/>
    </source>
</evidence>
<accession>A0ABS6SHA4</accession>
<reference evidence="1 2" key="1">
    <citation type="submission" date="2021-04" db="EMBL/GenBank/DDBJ databases">
        <authorList>
            <person name="Pira H."/>
            <person name="Risdian C."/>
            <person name="Wink J."/>
        </authorList>
    </citation>
    <scope>NUCLEOTIDE SEQUENCE [LARGE SCALE GENOMIC DNA]</scope>
    <source>
        <strain evidence="1 2">WHA3</strain>
    </source>
</reference>